<accession>A0ABX0SI32</accession>
<dbReference type="Proteomes" id="UP000749311">
    <property type="component" value="Unassembled WGS sequence"/>
</dbReference>
<keyword evidence="3" id="KW-1185">Reference proteome</keyword>
<feature type="compositionally biased region" description="Low complexity" evidence="1">
    <location>
        <begin position="65"/>
        <end position="84"/>
    </location>
</feature>
<sequence>MSDATPNPQPPQVQPFAVWNPIRGVWETSQPDLYGRLAPYSETWPTSGTTHDGSAYPLPPPAHRTPGSAPSSSPTALSRTLLASDSARGGETPNQMKAKRGTIALSHR</sequence>
<feature type="region of interest" description="Disordered" evidence="1">
    <location>
        <begin position="37"/>
        <end position="108"/>
    </location>
</feature>
<evidence type="ECO:0000313" key="3">
    <source>
        <dbReference type="Proteomes" id="UP000749311"/>
    </source>
</evidence>
<protein>
    <submittedName>
        <fullName evidence="2">Uncharacterized protein</fullName>
    </submittedName>
</protein>
<feature type="compositionally biased region" description="Polar residues" evidence="1">
    <location>
        <begin position="43"/>
        <end position="52"/>
    </location>
</feature>
<dbReference type="RefSeq" id="WP_243863474.1">
    <property type="nucleotide sequence ID" value="NZ_BAAAOO010000002.1"/>
</dbReference>
<proteinExistence type="predicted"/>
<dbReference type="EMBL" id="JAAMOZ010000001">
    <property type="protein sequence ID" value="NIH56291.1"/>
    <property type="molecule type" value="Genomic_DNA"/>
</dbReference>
<evidence type="ECO:0000313" key="2">
    <source>
        <dbReference type="EMBL" id="NIH56291.1"/>
    </source>
</evidence>
<comment type="caution">
    <text evidence="2">The sequence shown here is derived from an EMBL/GenBank/DDBJ whole genome shotgun (WGS) entry which is preliminary data.</text>
</comment>
<gene>
    <name evidence="2" type="ORF">FB473_000936</name>
</gene>
<evidence type="ECO:0000256" key="1">
    <source>
        <dbReference type="SAM" id="MobiDB-lite"/>
    </source>
</evidence>
<name>A0ABX0SI32_9ACTN</name>
<reference evidence="2 3" key="1">
    <citation type="submission" date="2020-02" db="EMBL/GenBank/DDBJ databases">
        <title>Sequencing the genomes of 1000 actinobacteria strains.</title>
        <authorList>
            <person name="Klenk H.-P."/>
        </authorList>
    </citation>
    <scope>NUCLEOTIDE SEQUENCE [LARGE SCALE GENOMIC DNA]</scope>
    <source>
        <strain evidence="2 3">DSM 19609</strain>
    </source>
</reference>
<organism evidence="2 3">
    <name type="scientific">Brooklawnia cerclae</name>
    <dbReference type="NCBI Taxonomy" id="349934"/>
    <lineage>
        <taxon>Bacteria</taxon>
        <taxon>Bacillati</taxon>
        <taxon>Actinomycetota</taxon>
        <taxon>Actinomycetes</taxon>
        <taxon>Propionibacteriales</taxon>
        <taxon>Propionibacteriaceae</taxon>
        <taxon>Brooklawnia</taxon>
    </lineage>
</organism>